<protein>
    <submittedName>
        <fullName evidence="1">Uncharacterized protein</fullName>
    </submittedName>
</protein>
<dbReference type="EnsemblPlants" id="AVESA.00010b.r2.4AG0639160.1">
    <property type="protein sequence ID" value="AVESA.00010b.r2.4AG0639160.1.CDS"/>
    <property type="gene ID" value="AVESA.00010b.r2.4AG0639160"/>
</dbReference>
<evidence type="ECO:0000313" key="1">
    <source>
        <dbReference type="EnsemblPlants" id="AVESA.00010b.r2.4AG0639160.1.CDS"/>
    </source>
</evidence>
<proteinExistence type="predicted"/>
<keyword evidence="2" id="KW-1185">Reference proteome</keyword>
<dbReference type="Proteomes" id="UP001732700">
    <property type="component" value="Chromosome 4A"/>
</dbReference>
<reference evidence="1" key="1">
    <citation type="submission" date="2021-05" db="EMBL/GenBank/DDBJ databases">
        <authorList>
            <person name="Scholz U."/>
            <person name="Mascher M."/>
            <person name="Fiebig A."/>
        </authorList>
    </citation>
    <scope>NUCLEOTIDE SEQUENCE [LARGE SCALE GENOMIC DNA]</scope>
</reference>
<reference evidence="1" key="2">
    <citation type="submission" date="2025-09" db="UniProtKB">
        <authorList>
            <consortium name="EnsemblPlants"/>
        </authorList>
    </citation>
    <scope>IDENTIFICATION</scope>
</reference>
<organism evidence="1 2">
    <name type="scientific">Avena sativa</name>
    <name type="common">Oat</name>
    <dbReference type="NCBI Taxonomy" id="4498"/>
    <lineage>
        <taxon>Eukaryota</taxon>
        <taxon>Viridiplantae</taxon>
        <taxon>Streptophyta</taxon>
        <taxon>Embryophyta</taxon>
        <taxon>Tracheophyta</taxon>
        <taxon>Spermatophyta</taxon>
        <taxon>Magnoliopsida</taxon>
        <taxon>Liliopsida</taxon>
        <taxon>Poales</taxon>
        <taxon>Poaceae</taxon>
        <taxon>BOP clade</taxon>
        <taxon>Pooideae</taxon>
        <taxon>Poodae</taxon>
        <taxon>Poeae</taxon>
        <taxon>Poeae Chloroplast Group 1 (Aveneae type)</taxon>
        <taxon>Aveninae</taxon>
        <taxon>Avena</taxon>
    </lineage>
</organism>
<evidence type="ECO:0000313" key="2">
    <source>
        <dbReference type="Proteomes" id="UP001732700"/>
    </source>
</evidence>
<accession>A0ACD5WI30</accession>
<sequence>MTSPRRSSRRRGSPLLVPAPALEDDDLLHEILLRLPPQPPYLLRASLVCKRWRRLATDPRFLRRFRLYHGVPPLLGVFLNHDDFFSFRPTLDPPSRIPPERFALRLDDHRGWRLFNCRHGRVLLINMARRQFIVWNPISDDGCLVAVPPEFHGIHTGAVLRATDDHSSPFKVVLLGANEDGNQTLVRVYSSETTTWGVLVSISTELPCMEYKDSYISTPSTLVGNTLYWWTGIDWWIRHGILAFDLDTQCLAEIEKPSFSSRVKKSSSVKYDQSVQIIRTKDGALGFAALWCTDSNETCLEMWERGVNCHGVDTWVLSKSVTVKKILVGNYMRGARILRYVEDVRAILLRAGSSIFMFLYVLKKLMSSKWSCLPLPWYLKSSLKHKQLTRVQHTACYISPLFHNIGQISFAKTFYIDIIQGLVAAGNQLSSTYSISTEVSILRMHLLIVHYYSSGDDVLGLGGSENQACALSSSAATAGWGWGWAWAGVSAFLMETAWISAMCGASAVLTIRCRSSSRFPSNLSDTTSIS</sequence>
<name>A0ACD5WI30_AVESA</name>